<gene>
    <name evidence="6" type="ORF">ACFOZ4_32565</name>
</gene>
<dbReference type="PROSITE" id="PS50977">
    <property type="entry name" value="HTH_TETR_2"/>
    <property type="match status" value="1"/>
</dbReference>
<dbReference type="Gene3D" id="1.10.357.10">
    <property type="entry name" value="Tetracycline Repressor, domain 2"/>
    <property type="match status" value="1"/>
</dbReference>
<evidence type="ECO:0000259" key="5">
    <source>
        <dbReference type="PROSITE" id="PS50977"/>
    </source>
</evidence>
<keyword evidence="2 4" id="KW-0238">DNA-binding</keyword>
<keyword evidence="7" id="KW-1185">Reference proteome</keyword>
<evidence type="ECO:0000256" key="4">
    <source>
        <dbReference type="PROSITE-ProRule" id="PRU00335"/>
    </source>
</evidence>
<reference evidence="7" key="1">
    <citation type="journal article" date="2019" name="Int. J. Syst. Evol. Microbiol.">
        <title>The Global Catalogue of Microorganisms (GCM) 10K type strain sequencing project: providing services to taxonomists for standard genome sequencing and annotation.</title>
        <authorList>
            <consortium name="The Broad Institute Genomics Platform"/>
            <consortium name="The Broad Institute Genome Sequencing Center for Infectious Disease"/>
            <person name="Wu L."/>
            <person name="Ma J."/>
        </authorList>
    </citation>
    <scope>NUCLEOTIDE SEQUENCE [LARGE SCALE GENOMIC DNA]</scope>
    <source>
        <strain evidence="7">CGMCC 4.7289</strain>
    </source>
</reference>
<dbReference type="InterPro" id="IPR009057">
    <property type="entry name" value="Homeodomain-like_sf"/>
</dbReference>
<keyword evidence="3" id="KW-0804">Transcription</keyword>
<dbReference type="RefSeq" id="WP_253756451.1">
    <property type="nucleotide sequence ID" value="NZ_JAMZDZ010000001.1"/>
</dbReference>
<sequence>MDGLELLWSARPQPKRGPKPALSTEQIARKGIEIADAEGLAAVSMQRVAADLGYTKMSLYRYVPGKAELVALMADLAIGSPPPLTGDGWRDRLNAWAQALLPGFAEHPWTIEATTGPRILGPNEVAWMEAALSALDETGLKGWERMDAVVVLAGHVRTIATQLSATPTGDPERQLGTVLFEIMRDHGDRFPAVNAALTSTLTEGGQDHALDFGLARILDGIGVLIASR</sequence>
<dbReference type="PANTHER" id="PTHR30055">
    <property type="entry name" value="HTH-TYPE TRANSCRIPTIONAL REGULATOR RUTR"/>
    <property type="match status" value="1"/>
</dbReference>
<dbReference type="Gene3D" id="1.10.10.60">
    <property type="entry name" value="Homeodomain-like"/>
    <property type="match status" value="1"/>
</dbReference>
<comment type="caution">
    <text evidence="6">The sequence shown here is derived from an EMBL/GenBank/DDBJ whole genome shotgun (WGS) entry which is preliminary data.</text>
</comment>
<dbReference type="SUPFAM" id="SSF46689">
    <property type="entry name" value="Homeodomain-like"/>
    <property type="match status" value="1"/>
</dbReference>
<keyword evidence="1" id="KW-0805">Transcription regulation</keyword>
<dbReference type="EMBL" id="JBHSAY010000021">
    <property type="protein sequence ID" value="MFC4135370.1"/>
    <property type="molecule type" value="Genomic_DNA"/>
</dbReference>
<evidence type="ECO:0000313" key="7">
    <source>
        <dbReference type="Proteomes" id="UP001595816"/>
    </source>
</evidence>
<dbReference type="PANTHER" id="PTHR30055:SF151">
    <property type="entry name" value="TRANSCRIPTIONAL REGULATORY PROTEIN"/>
    <property type="match status" value="1"/>
</dbReference>
<feature type="domain" description="HTH tetR-type" evidence="5">
    <location>
        <begin position="21"/>
        <end position="81"/>
    </location>
</feature>
<feature type="DNA-binding region" description="H-T-H motif" evidence="4">
    <location>
        <begin position="44"/>
        <end position="63"/>
    </location>
</feature>
<dbReference type="InterPro" id="IPR036271">
    <property type="entry name" value="Tet_transcr_reg_TetR-rel_C_sf"/>
</dbReference>
<dbReference type="Pfam" id="PF02909">
    <property type="entry name" value="TetR_C_1"/>
    <property type="match status" value="1"/>
</dbReference>
<evidence type="ECO:0000256" key="1">
    <source>
        <dbReference type="ARBA" id="ARBA00023015"/>
    </source>
</evidence>
<protein>
    <submittedName>
        <fullName evidence="6">TetR/AcrR family transcriptional regulator</fullName>
    </submittedName>
</protein>
<dbReference type="Pfam" id="PF00440">
    <property type="entry name" value="TetR_N"/>
    <property type="match status" value="1"/>
</dbReference>
<evidence type="ECO:0000313" key="6">
    <source>
        <dbReference type="EMBL" id="MFC4135370.1"/>
    </source>
</evidence>
<evidence type="ECO:0000256" key="3">
    <source>
        <dbReference type="ARBA" id="ARBA00023163"/>
    </source>
</evidence>
<evidence type="ECO:0000256" key="2">
    <source>
        <dbReference type="ARBA" id="ARBA00023125"/>
    </source>
</evidence>
<name>A0ABV8LX88_9ACTN</name>
<organism evidence="6 7">
    <name type="scientific">Hamadaea flava</name>
    <dbReference type="NCBI Taxonomy" id="1742688"/>
    <lineage>
        <taxon>Bacteria</taxon>
        <taxon>Bacillati</taxon>
        <taxon>Actinomycetota</taxon>
        <taxon>Actinomycetes</taxon>
        <taxon>Micromonosporales</taxon>
        <taxon>Micromonosporaceae</taxon>
        <taxon>Hamadaea</taxon>
    </lineage>
</organism>
<dbReference type="SUPFAM" id="SSF48498">
    <property type="entry name" value="Tetracyclin repressor-like, C-terminal domain"/>
    <property type="match status" value="1"/>
</dbReference>
<proteinExistence type="predicted"/>
<dbReference type="InterPro" id="IPR001647">
    <property type="entry name" value="HTH_TetR"/>
</dbReference>
<accession>A0ABV8LX88</accession>
<dbReference type="InterPro" id="IPR050109">
    <property type="entry name" value="HTH-type_TetR-like_transc_reg"/>
</dbReference>
<dbReference type="InterPro" id="IPR004111">
    <property type="entry name" value="Repressor_TetR_C"/>
</dbReference>
<dbReference type="Proteomes" id="UP001595816">
    <property type="component" value="Unassembled WGS sequence"/>
</dbReference>